<feature type="non-terminal residue" evidence="1">
    <location>
        <position position="1"/>
    </location>
</feature>
<gene>
    <name evidence="1" type="ORF">Hypma_003266</name>
</gene>
<dbReference type="EMBL" id="LUEZ02000014">
    <property type="protein sequence ID" value="RDB27783.1"/>
    <property type="molecule type" value="Genomic_DNA"/>
</dbReference>
<dbReference type="InParanoid" id="A0A369K7H9"/>
<evidence type="ECO:0000313" key="1">
    <source>
        <dbReference type="EMBL" id="RDB27783.1"/>
    </source>
</evidence>
<sequence length="21" mass="2352">CFPMCPACNLADKYYILLACV</sequence>
<evidence type="ECO:0000313" key="2">
    <source>
        <dbReference type="Proteomes" id="UP000076154"/>
    </source>
</evidence>
<proteinExistence type="predicted"/>
<protein>
    <submittedName>
        <fullName evidence="1">Uncharacterized protein</fullName>
    </submittedName>
</protein>
<name>A0A369K7H9_HYPMA</name>
<comment type="caution">
    <text evidence="1">The sequence shown here is derived from an EMBL/GenBank/DDBJ whole genome shotgun (WGS) entry which is preliminary data.</text>
</comment>
<keyword evidence="2" id="KW-1185">Reference proteome</keyword>
<organism evidence="1 2">
    <name type="scientific">Hypsizygus marmoreus</name>
    <name type="common">White beech mushroom</name>
    <name type="synonym">Agaricus marmoreus</name>
    <dbReference type="NCBI Taxonomy" id="39966"/>
    <lineage>
        <taxon>Eukaryota</taxon>
        <taxon>Fungi</taxon>
        <taxon>Dikarya</taxon>
        <taxon>Basidiomycota</taxon>
        <taxon>Agaricomycotina</taxon>
        <taxon>Agaricomycetes</taxon>
        <taxon>Agaricomycetidae</taxon>
        <taxon>Agaricales</taxon>
        <taxon>Tricholomatineae</taxon>
        <taxon>Lyophyllaceae</taxon>
        <taxon>Hypsizygus</taxon>
    </lineage>
</organism>
<dbReference type="Proteomes" id="UP000076154">
    <property type="component" value="Unassembled WGS sequence"/>
</dbReference>
<dbReference type="AlphaFoldDB" id="A0A369K7H9"/>
<accession>A0A369K7H9</accession>
<reference evidence="1" key="1">
    <citation type="submission" date="2018-04" db="EMBL/GenBank/DDBJ databases">
        <title>Whole genome sequencing of Hypsizygus marmoreus.</title>
        <authorList>
            <person name="Choi I.-G."/>
            <person name="Min B."/>
            <person name="Kim J.-G."/>
            <person name="Kim S."/>
            <person name="Oh Y.-L."/>
            <person name="Kong W.-S."/>
            <person name="Park H."/>
            <person name="Jeong J."/>
            <person name="Song E.-S."/>
        </authorList>
    </citation>
    <scope>NUCLEOTIDE SEQUENCE [LARGE SCALE GENOMIC DNA]</scope>
    <source>
        <strain evidence="1">51987-8</strain>
    </source>
</reference>